<dbReference type="AlphaFoldDB" id="U4LJN1"/>
<organism evidence="2 3">
    <name type="scientific">Pyronema omphalodes (strain CBS 100304)</name>
    <name type="common">Pyronema confluens</name>
    <dbReference type="NCBI Taxonomy" id="1076935"/>
    <lineage>
        <taxon>Eukaryota</taxon>
        <taxon>Fungi</taxon>
        <taxon>Dikarya</taxon>
        <taxon>Ascomycota</taxon>
        <taxon>Pezizomycotina</taxon>
        <taxon>Pezizomycetes</taxon>
        <taxon>Pezizales</taxon>
        <taxon>Pyronemataceae</taxon>
        <taxon>Pyronema</taxon>
    </lineage>
</organism>
<reference evidence="2 3" key="1">
    <citation type="journal article" date="2013" name="PLoS Genet.">
        <title>The genome and development-dependent transcriptomes of Pyronema confluens: a window into fungal evolution.</title>
        <authorList>
            <person name="Traeger S."/>
            <person name="Altegoer F."/>
            <person name="Freitag M."/>
            <person name="Gabaldon T."/>
            <person name="Kempken F."/>
            <person name="Kumar A."/>
            <person name="Marcet-Houben M."/>
            <person name="Poggeler S."/>
            <person name="Stajich J.E."/>
            <person name="Nowrousian M."/>
        </authorList>
    </citation>
    <scope>NUCLEOTIDE SEQUENCE [LARGE SCALE GENOMIC DNA]</scope>
    <source>
        <strain evidence="3">CBS 100304</strain>
        <tissue evidence="2">Vegetative mycelium</tissue>
    </source>
</reference>
<gene>
    <name evidence="2" type="ORF">PCON_12290</name>
</gene>
<feature type="region of interest" description="Disordered" evidence="1">
    <location>
        <begin position="1"/>
        <end position="41"/>
    </location>
</feature>
<dbReference type="EMBL" id="HF935723">
    <property type="protein sequence ID" value="CCX12696.1"/>
    <property type="molecule type" value="Genomic_DNA"/>
</dbReference>
<accession>U4LJN1</accession>
<proteinExistence type="predicted"/>
<evidence type="ECO:0000256" key="1">
    <source>
        <dbReference type="SAM" id="MobiDB-lite"/>
    </source>
</evidence>
<evidence type="ECO:0000313" key="3">
    <source>
        <dbReference type="Proteomes" id="UP000018144"/>
    </source>
</evidence>
<evidence type="ECO:0000313" key="2">
    <source>
        <dbReference type="EMBL" id="CCX12696.1"/>
    </source>
</evidence>
<sequence>MDNIPKITGLDKDDQTKRGRSRSRTATSLRPTTGDPAYEPSPAQALYAQQPQISQFLMIPQGPLTAGALSSEHLEMDCIAKDDYQPHQLGSHFFALGARCRHCGKCVIPANTLLSMEVIREHLDSCAAIPNIIRNGKKFCWKIIGVLLSMQYCA</sequence>
<keyword evidence="3" id="KW-1185">Reference proteome</keyword>
<name>U4LJN1_PYROM</name>
<dbReference type="Proteomes" id="UP000018144">
    <property type="component" value="Unassembled WGS sequence"/>
</dbReference>
<protein>
    <submittedName>
        <fullName evidence="2">Uncharacterized protein</fullName>
    </submittedName>
</protein>